<dbReference type="AlphaFoldDB" id="A0AAD5L9F8"/>
<keyword evidence="1" id="KW-0812">Transmembrane</keyword>
<keyword evidence="1" id="KW-0472">Membrane</keyword>
<organism evidence="2 3">
    <name type="scientific">Daphnia sinensis</name>
    <dbReference type="NCBI Taxonomy" id="1820382"/>
    <lineage>
        <taxon>Eukaryota</taxon>
        <taxon>Metazoa</taxon>
        <taxon>Ecdysozoa</taxon>
        <taxon>Arthropoda</taxon>
        <taxon>Crustacea</taxon>
        <taxon>Branchiopoda</taxon>
        <taxon>Diplostraca</taxon>
        <taxon>Cladocera</taxon>
        <taxon>Anomopoda</taxon>
        <taxon>Daphniidae</taxon>
        <taxon>Daphnia</taxon>
        <taxon>Daphnia similis group</taxon>
    </lineage>
</organism>
<dbReference type="EMBL" id="WJBH02000005">
    <property type="protein sequence ID" value="KAI9558566.1"/>
    <property type="molecule type" value="Genomic_DNA"/>
</dbReference>
<comment type="caution">
    <text evidence="2">The sequence shown here is derived from an EMBL/GenBank/DDBJ whole genome shotgun (WGS) entry which is preliminary data.</text>
</comment>
<accession>A0AAD5L9F8</accession>
<proteinExistence type="predicted"/>
<reference evidence="2 3" key="1">
    <citation type="submission" date="2022-05" db="EMBL/GenBank/DDBJ databases">
        <title>A multi-omics perspective on studying reproductive biology in Daphnia sinensis.</title>
        <authorList>
            <person name="Jia J."/>
        </authorList>
    </citation>
    <scope>NUCLEOTIDE SEQUENCE [LARGE SCALE GENOMIC DNA]</scope>
    <source>
        <strain evidence="2 3">WSL</strain>
    </source>
</reference>
<protein>
    <submittedName>
        <fullName evidence="2">Uncharacterized protein</fullName>
    </submittedName>
</protein>
<evidence type="ECO:0000256" key="1">
    <source>
        <dbReference type="SAM" id="Phobius"/>
    </source>
</evidence>
<evidence type="ECO:0000313" key="2">
    <source>
        <dbReference type="EMBL" id="KAI9558566.1"/>
    </source>
</evidence>
<feature type="transmembrane region" description="Helical" evidence="1">
    <location>
        <begin position="135"/>
        <end position="156"/>
    </location>
</feature>
<name>A0AAD5L9F8_9CRUS</name>
<evidence type="ECO:0000313" key="3">
    <source>
        <dbReference type="Proteomes" id="UP000820818"/>
    </source>
</evidence>
<keyword evidence="1" id="KW-1133">Transmembrane helix</keyword>
<gene>
    <name evidence="2" type="ORF">GHT06_015354</name>
</gene>
<keyword evidence="3" id="KW-1185">Reference proteome</keyword>
<feature type="transmembrane region" description="Helical" evidence="1">
    <location>
        <begin position="6"/>
        <end position="28"/>
    </location>
</feature>
<sequence>MGHACLFSLQNCYTCLVILVCIAVVSSLESPKNASSSKRWSVRKTNCELKKNLKSWAKSLKNDSLSILSRATKKTNPISFVRKQLQTSKKYNPEDPLHAYPNQWDLMVHSLFQKLSRFEVNNADTIRRVIRVVRVLTIIGLVVGTLGLVLGLALPLSTTALAFGRREDEGEDKNDVIDWNYVDQISQSVIHAIESGMLKYEM</sequence>
<dbReference type="Proteomes" id="UP000820818">
    <property type="component" value="Linkage Group LG5"/>
</dbReference>